<dbReference type="PROSITE" id="PS50113">
    <property type="entry name" value="PAC"/>
    <property type="match status" value="1"/>
</dbReference>
<dbReference type="GO" id="GO:0003824">
    <property type="term" value="F:catalytic activity"/>
    <property type="evidence" value="ECO:0007669"/>
    <property type="project" value="UniProtKB-ARBA"/>
</dbReference>
<feature type="transmembrane region" description="Helical" evidence="2">
    <location>
        <begin position="20"/>
        <end position="41"/>
    </location>
</feature>
<dbReference type="EMBL" id="SRMF01000004">
    <property type="protein sequence ID" value="TGG92709.1"/>
    <property type="molecule type" value="Genomic_DNA"/>
</dbReference>
<dbReference type="InterPro" id="IPR043128">
    <property type="entry name" value="Rev_trsase/Diguanyl_cyclase"/>
</dbReference>
<dbReference type="SUPFAM" id="SSF141868">
    <property type="entry name" value="EAL domain-like"/>
    <property type="match status" value="1"/>
</dbReference>
<dbReference type="CDD" id="cd00130">
    <property type="entry name" value="PAS"/>
    <property type="match status" value="1"/>
</dbReference>
<evidence type="ECO:0000256" key="1">
    <source>
        <dbReference type="ARBA" id="ARBA00001946"/>
    </source>
</evidence>
<dbReference type="SUPFAM" id="SSF55073">
    <property type="entry name" value="Nucleotide cyclase"/>
    <property type="match status" value="1"/>
</dbReference>
<dbReference type="Gene3D" id="3.30.70.270">
    <property type="match status" value="1"/>
</dbReference>
<dbReference type="Gene3D" id="3.30.450.20">
    <property type="entry name" value="PAS domain"/>
    <property type="match status" value="1"/>
</dbReference>
<organism evidence="8 9">
    <name type="scientific">Natronospirillum operosum</name>
    <dbReference type="NCBI Taxonomy" id="2759953"/>
    <lineage>
        <taxon>Bacteria</taxon>
        <taxon>Pseudomonadati</taxon>
        <taxon>Pseudomonadota</taxon>
        <taxon>Gammaproteobacteria</taxon>
        <taxon>Oceanospirillales</taxon>
        <taxon>Natronospirillaceae</taxon>
        <taxon>Natronospirillum</taxon>
    </lineage>
</organism>
<dbReference type="InterPro" id="IPR013655">
    <property type="entry name" value="PAS_fold_3"/>
</dbReference>
<feature type="domain" description="PAC" evidence="4">
    <location>
        <begin position="354"/>
        <end position="405"/>
    </location>
</feature>
<feature type="transmembrane region" description="Helical" evidence="2">
    <location>
        <begin position="191"/>
        <end position="212"/>
    </location>
</feature>
<dbReference type="RefSeq" id="WP_135483381.1">
    <property type="nucleotide sequence ID" value="NZ_SRMF01000004.1"/>
</dbReference>
<accession>A0A4Z0WDA5</accession>
<keyword evidence="2" id="KW-0472">Membrane</keyword>
<evidence type="ECO:0000259" key="3">
    <source>
        <dbReference type="PROSITE" id="PS50112"/>
    </source>
</evidence>
<dbReference type="FunFam" id="3.30.70.270:FF:000001">
    <property type="entry name" value="Diguanylate cyclase domain protein"/>
    <property type="match status" value="1"/>
</dbReference>
<evidence type="ECO:0000259" key="5">
    <source>
        <dbReference type="PROSITE" id="PS50883"/>
    </source>
</evidence>
<proteinExistence type="predicted"/>
<feature type="domain" description="GGDEF" evidence="6">
    <location>
        <begin position="437"/>
        <end position="575"/>
    </location>
</feature>
<feature type="transmembrane region" description="Helical" evidence="2">
    <location>
        <begin position="156"/>
        <end position="179"/>
    </location>
</feature>
<name>A0A4Z0WDA5_9GAMM</name>
<dbReference type="InterPro" id="IPR052155">
    <property type="entry name" value="Biofilm_reg_signaling"/>
</dbReference>
<dbReference type="Pfam" id="PF03707">
    <property type="entry name" value="MHYT"/>
    <property type="match status" value="2"/>
</dbReference>
<dbReference type="PANTHER" id="PTHR44757:SF2">
    <property type="entry name" value="BIOFILM ARCHITECTURE MAINTENANCE PROTEIN MBAA"/>
    <property type="match status" value="1"/>
</dbReference>
<comment type="cofactor">
    <cofactor evidence="1">
        <name>Mg(2+)</name>
        <dbReference type="ChEBI" id="CHEBI:18420"/>
    </cofactor>
</comment>
<dbReference type="InterPro" id="IPR001610">
    <property type="entry name" value="PAC"/>
</dbReference>
<dbReference type="SMART" id="SM00052">
    <property type="entry name" value="EAL"/>
    <property type="match status" value="1"/>
</dbReference>
<feature type="transmembrane region" description="Helical" evidence="2">
    <location>
        <begin position="120"/>
        <end position="141"/>
    </location>
</feature>
<dbReference type="NCBIfam" id="TIGR00254">
    <property type="entry name" value="GGDEF"/>
    <property type="match status" value="1"/>
</dbReference>
<gene>
    <name evidence="8" type="ORF">E4656_11260</name>
</gene>
<dbReference type="Proteomes" id="UP000297475">
    <property type="component" value="Unassembled WGS sequence"/>
</dbReference>
<dbReference type="InterPro" id="IPR000014">
    <property type="entry name" value="PAS"/>
</dbReference>
<evidence type="ECO:0000256" key="2">
    <source>
        <dbReference type="PROSITE-ProRule" id="PRU00244"/>
    </source>
</evidence>
<dbReference type="InterPro" id="IPR029787">
    <property type="entry name" value="Nucleotide_cyclase"/>
</dbReference>
<dbReference type="SUPFAM" id="SSF55785">
    <property type="entry name" value="PYP-like sensor domain (PAS domain)"/>
    <property type="match status" value="1"/>
</dbReference>
<dbReference type="CDD" id="cd01949">
    <property type="entry name" value="GGDEF"/>
    <property type="match status" value="1"/>
</dbReference>
<reference evidence="8 9" key="1">
    <citation type="submission" date="2019-04" db="EMBL/GenBank/DDBJ databases">
        <title>Natronospirillum operosus gen. nov., sp. nov., a haloalkaliphilic satellite isolated from decaying biomass of laboratory culture of cyanobacterium Geitlerinema sp. and proposal of Natronospirillaceae fam. nov. and Saccharospirillaceae fam. nov.</title>
        <authorList>
            <person name="Kevbrin V."/>
            <person name="Boltyanskaya Y."/>
            <person name="Koziaeva V."/>
            <person name="Grouzdev D.S."/>
            <person name="Park M."/>
            <person name="Cho J."/>
        </authorList>
    </citation>
    <scope>NUCLEOTIDE SEQUENCE [LARGE SCALE GENOMIC DNA]</scope>
    <source>
        <strain evidence="8 9">G-116</strain>
    </source>
</reference>
<dbReference type="SMART" id="SM00267">
    <property type="entry name" value="GGDEF"/>
    <property type="match status" value="1"/>
</dbReference>
<dbReference type="PROSITE" id="PS50924">
    <property type="entry name" value="MHYT"/>
    <property type="match status" value="1"/>
</dbReference>
<dbReference type="InterPro" id="IPR035965">
    <property type="entry name" value="PAS-like_dom_sf"/>
</dbReference>
<dbReference type="InterPro" id="IPR000700">
    <property type="entry name" value="PAS-assoc_C"/>
</dbReference>
<evidence type="ECO:0000313" key="8">
    <source>
        <dbReference type="EMBL" id="TGG92709.1"/>
    </source>
</evidence>
<feature type="transmembrane region" description="Helical" evidence="2">
    <location>
        <begin position="61"/>
        <end position="82"/>
    </location>
</feature>
<feature type="transmembrane region" description="Helical" evidence="2">
    <location>
        <begin position="94"/>
        <end position="113"/>
    </location>
</feature>
<evidence type="ECO:0000313" key="9">
    <source>
        <dbReference type="Proteomes" id="UP000297475"/>
    </source>
</evidence>
<feature type="domain" description="MHYT" evidence="7">
    <location>
        <begin position="21"/>
        <end position="215"/>
    </location>
</feature>
<dbReference type="PANTHER" id="PTHR44757">
    <property type="entry name" value="DIGUANYLATE CYCLASE DGCP"/>
    <property type="match status" value="1"/>
</dbReference>
<protein>
    <submittedName>
        <fullName evidence="8">EAL domain-containing protein</fullName>
    </submittedName>
</protein>
<dbReference type="NCBIfam" id="TIGR00229">
    <property type="entry name" value="sensory_box"/>
    <property type="match status" value="1"/>
</dbReference>
<dbReference type="Pfam" id="PF00990">
    <property type="entry name" value="GGDEF"/>
    <property type="match status" value="1"/>
</dbReference>
<dbReference type="InterPro" id="IPR035919">
    <property type="entry name" value="EAL_sf"/>
</dbReference>
<evidence type="ECO:0000259" key="4">
    <source>
        <dbReference type="PROSITE" id="PS50113"/>
    </source>
</evidence>
<evidence type="ECO:0000259" key="6">
    <source>
        <dbReference type="PROSITE" id="PS50887"/>
    </source>
</evidence>
<dbReference type="PROSITE" id="PS50883">
    <property type="entry name" value="EAL"/>
    <property type="match status" value="1"/>
</dbReference>
<keyword evidence="2" id="KW-1133">Transmembrane helix</keyword>
<dbReference type="PROSITE" id="PS50112">
    <property type="entry name" value="PAS"/>
    <property type="match status" value="1"/>
</dbReference>
<feature type="domain" description="EAL" evidence="5">
    <location>
        <begin position="584"/>
        <end position="840"/>
    </location>
</feature>
<keyword evidence="2" id="KW-0812">Transmembrane</keyword>
<evidence type="ECO:0000259" key="7">
    <source>
        <dbReference type="PROSITE" id="PS50924"/>
    </source>
</evidence>
<dbReference type="Gene3D" id="3.20.20.450">
    <property type="entry name" value="EAL domain"/>
    <property type="match status" value="1"/>
</dbReference>
<dbReference type="AlphaFoldDB" id="A0A4Z0WDA5"/>
<dbReference type="InterPro" id="IPR000160">
    <property type="entry name" value="GGDEF_dom"/>
</dbReference>
<feature type="domain" description="PAS" evidence="3">
    <location>
        <begin position="293"/>
        <end position="351"/>
    </location>
</feature>
<comment type="caution">
    <text evidence="8">The sequence shown here is derived from an EMBL/GenBank/DDBJ whole genome shotgun (WGS) entry which is preliminary data.</text>
</comment>
<dbReference type="Pfam" id="PF00563">
    <property type="entry name" value="EAL"/>
    <property type="match status" value="1"/>
</dbReference>
<dbReference type="InterPro" id="IPR005330">
    <property type="entry name" value="MHYT_dom"/>
</dbReference>
<sequence length="854" mass="94067">MSPLNFTGADTPVHAALSGQYSIALVVLSILIAVLAAYASFSHVDLMRSARTRLTRIVWHVSGAVAMGVGVWTMHFTGMVAFRMPVEISYDLNLTLTSVLPAILAGFVTLNIISQDQPAVSSIAIGGLLMGAGIGAMHYTGMGAMVTSSDIHYNPWLFTSSIGIAVLLATLALATPRLLPQIIEDETTTRLASALLMGLAISGMHYVAMGATVFLPGDHPQLVAGAVMDQTLLASLAVLASLIILGTSTTTAIMRNRLQMAELETERSEATQKHMRDRFRKIVSRLPGMVYQFRLGPDGAMSFPYASNAIRDIYGVEPEAVQQDAMRLTRVIHPDDLDGVFASIRESAETLKPWQHEYRVRKPDRSILWLQGNALPERESDGSILWNGFIMDVTERRKSEDIIHQLAFYDALTGLPNRRQLLDRLQLARVSSRVSLKHGALLFIDLDDFKRLNDTLGHSTGDRLLKVLSQRLRSRLVGTDTLARLGGDEFVVILENLDTEEHTAAIEAERMAEKLRATLTQSVQLGETIYRCTASIGICLFTGERESTEELLRRADVAMYQAKAAGRNAIHFFDPSIHAAIEARFRLEAEFRAALDNNELVLFYQAQVNRRGEPCGAEALIRWQHPARGLLGPAAFINMAEETGLIAPMGDTVLRTACHQLSLWGEQAEADTLSLAVNISARQFHQPDFVNRILTIVDETGANPRLLKLELTESLILTDLDDSVTKMRALRAAGIRFAMDDFGTGYSSLAYLSRLPFDEVKIDQAFIRQAQLDTEGADRSIVEAIIGLTHSLGMRVVAEGVETPVQREFLLSRRCDVFQGYLFSHPEPVTAFEQTLEALRKACTMHSIAGGKQD</sequence>
<dbReference type="CDD" id="cd01948">
    <property type="entry name" value="EAL"/>
    <property type="match status" value="1"/>
</dbReference>
<dbReference type="SMART" id="SM00086">
    <property type="entry name" value="PAC"/>
    <property type="match status" value="1"/>
</dbReference>
<dbReference type="InterPro" id="IPR001633">
    <property type="entry name" value="EAL_dom"/>
</dbReference>
<keyword evidence="9" id="KW-1185">Reference proteome</keyword>
<dbReference type="PROSITE" id="PS50887">
    <property type="entry name" value="GGDEF"/>
    <property type="match status" value="1"/>
</dbReference>
<dbReference type="Pfam" id="PF08447">
    <property type="entry name" value="PAS_3"/>
    <property type="match status" value="1"/>
</dbReference>
<dbReference type="OrthoDB" id="9812358at2"/>
<dbReference type="GO" id="GO:0016020">
    <property type="term" value="C:membrane"/>
    <property type="evidence" value="ECO:0007669"/>
    <property type="project" value="UniProtKB-UniRule"/>
</dbReference>